<keyword evidence="3" id="KW-1185">Reference proteome</keyword>
<evidence type="ECO:0000313" key="3">
    <source>
        <dbReference type="Proteomes" id="UP000465306"/>
    </source>
</evidence>
<dbReference type="KEGG" id="mku:I2456_21900"/>
<organism evidence="2 4">
    <name type="scientific">Mycobacterium kubicae</name>
    <dbReference type="NCBI Taxonomy" id="120959"/>
    <lineage>
        <taxon>Bacteria</taxon>
        <taxon>Bacillati</taxon>
        <taxon>Actinomycetota</taxon>
        <taxon>Actinomycetes</taxon>
        <taxon>Mycobacteriales</taxon>
        <taxon>Mycobacteriaceae</taxon>
        <taxon>Mycobacterium</taxon>
        <taxon>Mycobacterium simiae complex</taxon>
    </lineage>
</organism>
<proteinExistence type="predicted"/>
<dbReference type="EMBL" id="CP065047">
    <property type="protein sequence ID" value="QPI37044.1"/>
    <property type="molecule type" value="Genomic_DNA"/>
</dbReference>
<gene>
    <name evidence="2" type="ORF">I2456_21900</name>
    <name evidence="1" type="ORF">MKUB_43850</name>
</gene>
<dbReference type="AlphaFoldDB" id="A0AAX1J6D7"/>
<dbReference type="Proteomes" id="UP000663583">
    <property type="component" value="Chromosome"/>
</dbReference>
<dbReference type="RefSeq" id="WP_085072479.1">
    <property type="nucleotide sequence ID" value="NZ_BLKU01000005.1"/>
</dbReference>
<dbReference type="EMBL" id="BLKU01000005">
    <property type="protein sequence ID" value="GFG66895.1"/>
    <property type="molecule type" value="Genomic_DNA"/>
</dbReference>
<accession>A0AAX1J6D7</accession>
<dbReference type="Proteomes" id="UP000465306">
    <property type="component" value="Unassembled WGS sequence"/>
</dbReference>
<name>A0AAX1J6D7_9MYCO</name>
<evidence type="ECO:0000313" key="1">
    <source>
        <dbReference type="EMBL" id="GFG66895.1"/>
    </source>
</evidence>
<protein>
    <submittedName>
        <fullName evidence="2">Uncharacterized protein</fullName>
    </submittedName>
</protein>
<evidence type="ECO:0000313" key="4">
    <source>
        <dbReference type="Proteomes" id="UP000663583"/>
    </source>
</evidence>
<reference evidence="1 3" key="1">
    <citation type="journal article" date="2019" name="Emerg. Microbes Infect.">
        <title>Comprehensive subspecies identification of 175 nontuberculous mycobacteria species based on 7547 genomic profiles.</title>
        <authorList>
            <person name="Matsumoto Y."/>
            <person name="Kinjo T."/>
            <person name="Motooka D."/>
            <person name="Nabeya D."/>
            <person name="Jung N."/>
            <person name="Uechi K."/>
            <person name="Horii T."/>
            <person name="Iida T."/>
            <person name="Fujita J."/>
            <person name="Nakamura S."/>
        </authorList>
    </citation>
    <scope>NUCLEOTIDE SEQUENCE [LARGE SCALE GENOMIC DNA]</scope>
    <source>
        <strain evidence="1 3">JCM 13573</strain>
    </source>
</reference>
<reference evidence="2" key="3">
    <citation type="submission" date="2020-11" db="EMBL/GenBank/DDBJ databases">
        <title>Intraspecies plasmid and genomic variation of Mycobacterium kubicae revealed by the complete genome sequences of two clinical isolates.</title>
        <authorList>
            <person name="Hendrix J.R."/>
            <person name="Epperson L.E."/>
            <person name="Honda J.R."/>
            <person name="Strong M."/>
        </authorList>
    </citation>
    <scope>NUCLEOTIDE SEQUENCE</scope>
    <source>
        <strain evidence="2">JCM 13573</strain>
    </source>
</reference>
<reference evidence="1" key="2">
    <citation type="submission" date="2020-02" db="EMBL/GenBank/DDBJ databases">
        <authorList>
            <person name="Matsumoto Y."/>
            <person name="Kinjo T."/>
            <person name="Motooka D."/>
            <person name="Nabeya D."/>
            <person name="Jung N."/>
            <person name="Uechi K."/>
            <person name="Horii T."/>
            <person name="Iida T."/>
            <person name="Fujita J."/>
            <person name="Nakamura S."/>
        </authorList>
    </citation>
    <scope>NUCLEOTIDE SEQUENCE</scope>
    <source>
        <strain evidence="1">JCM 13573</strain>
    </source>
</reference>
<evidence type="ECO:0000313" key="2">
    <source>
        <dbReference type="EMBL" id="QPI37044.1"/>
    </source>
</evidence>
<sequence length="136" mass="14916">MHHTVSLYAAPGPWSWWSELVVARRRAERVATELAAVESRARDERSRTHALPPCPVCGFGGYDGRCAACFHRAGDPLPHPRPAPQVVEARTASSPTITAAAAEARRRAEADFIERMTVAALPIEHSQHYGRVLGVR</sequence>